<proteinExistence type="predicted"/>
<keyword evidence="2" id="KW-1185">Reference proteome</keyword>
<organism evidence="1 2">
    <name type="scientific">Fundidesulfovibrio magnetotacticus</name>
    <dbReference type="NCBI Taxonomy" id="2730080"/>
    <lineage>
        <taxon>Bacteria</taxon>
        <taxon>Pseudomonadati</taxon>
        <taxon>Thermodesulfobacteriota</taxon>
        <taxon>Desulfovibrionia</taxon>
        <taxon>Desulfovibrionales</taxon>
        <taxon>Desulfovibrionaceae</taxon>
        <taxon>Fundidesulfovibrio</taxon>
    </lineage>
</organism>
<dbReference type="EMBL" id="BLTE01000031">
    <property type="protein sequence ID" value="GFK96060.1"/>
    <property type="molecule type" value="Genomic_DNA"/>
</dbReference>
<dbReference type="Proteomes" id="UP000494245">
    <property type="component" value="Unassembled WGS sequence"/>
</dbReference>
<sequence length="73" mass="7587">MACVKPNGELTELGRRVLDGLAVHATPEAAAAAVGLPVYRARMAARALEAAGLARGEAGRYALTPEGERRLAM</sequence>
<evidence type="ECO:0000313" key="1">
    <source>
        <dbReference type="EMBL" id="GFK96060.1"/>
    </source>
</evidence>
<dbReference type="RefSeq" id="WP_173087198.1">
    <property type="nucleotide sequence ID" value="NZ_BLTE01000031.1"/>
</dbReference>
<reference evidence="1 2" key="1">
    <citation type="submission" date="2020-04" db="EMBL/GenBank/DDBJ databases">
        <authorList>
            <consortium name="Desulfovibrio sp. FSS-1 genome sequencing consortium"/>
            <person name="Shimoshige H."/>
            <person name="Kobayashi H."/>
            <person name="Maekawa T."/>
        </authorList>
    </citation>
    <scope>NUCLEOTIDE SEQUENCE [LARGE SCALE GENOMIC DNA]</scope>
    <source>
        <strain evidence="1 2">SIID29052-01</strain>
    </source>
</reference>
<evidence type="ECO:0000313" key="2">
    <source>
        <dbReference type="Proteomes" id="UP000494245"/>
    </source>
</evidence>
<reference evidence="1 2" key="2">
    <citation type="submission" date="2020-05" db="EMBL/GenBank/DDBJ databases">
        <title>Draft genome sequence of Desulfovibrio sp. strainFSS-1.</title>
        <authorList>
            <person name="Shimoshige H."/>
            <person name="Kobayashi H."/>
            <person name="Maekawa T."/>
        </authorList>
    </citation>
    <scope>NUCLEOTIDE SEQUENCE [LARGE SCALE GENOMIC DNA]</scope>
    <source>
        <strain evidence="1 2">SIID29052-01</strain>
    </source>
</reference>
<comment type="caution">
    <text evidence="1">The sequence shown here is derived from an EMBL/GenBank/DDBJ whole genome shotgun (WGS) entry which is preliminary data.</text>
</comment>
<accession>A0A6V8LZ40</accession>
<gene>
    <name evidence="1" type="ORF">NNJEOMEG_03934</name>
</gene>
<protein>
    <recommendedName>
        <fullName evidence="3">Transcriptional regulator</fullName>
    </recommendedName>
</protein>
<evidence type="ECO:0008006" key="3">
    <source>
        <dbReference type="Google" id="ProtNLM"/>
    </source>
</evidence>
<dbReference type="AlphaFoldDB" id="A0A6V8LZ40"/>
<name>A0A6V8LZ40_9BACT</name>